<protein>
    <submittedName>
        <fullName evidence="2">Uncharacterized protein</fullName>
    </submittedName>
</protein>
<feature type="compositionally biased region" description="Basic and acidic residues" evidence="1">
    <location>
        <begin position="182"/>
        <end position="198"/>
    </location>
</feature>
<dbReference type="EMBL" id="JBHFEH010000203">
    <property type="protein sequence ID" value="KAL2044150.1"/>
    <property type="molecule type" value="Genomic_DNA"/>
</dbReference>
<name>A0ABR4AED9_9LECA</name>
<feature type="region of interest" description="Disordered" evidence="1">
    <location>
        <begin position="1"/>
        <end position="70"/>
    </location>
</feature>
<gene>
    <name evidence="2" type="ORF">ABVK25_012423</name>
</gene>
<comment type="caution">
    <text evidence="2">The sequence shown here is derived from an EMBL/GenBank/DDBJ whole genome shotgun (WGS) entry which is preliminary data.</text>
</comment>
<accession>A0ABR4AED9</accession>
<feature type="region of interest" description="Disordered" evidence="1">
    <location>
        <begin position="141"/>
        <end position="198"/>
    </location>
</feature>
<evidence type="ECO:0000313" key="2">
    <source>
        <dbReference type="EMBL" id="KAL2044150.1"/>
    </source>
</evidence>
<evidence type="ECO:0000256" key="1">
    <source>
        <dbReference type="SAM" id="MobiDB-lite"/>
    </source>
</evidence>
<proteinExistence type="predicted"/>
<sequence>MEGNRHGETIRKLLKKTPATSVKTEHGLAKPGHGQVTNNGLSHPSGDGDGEKLRPTLTRSSEPDSKASGSVKFEVIDKIRPCPLSQRPSFITIIRCPNQFEKLCGSDMEGVPVTCDSEDIDEKSLEPSEDSKFEIIEEAHDVEKEETKDMNIKVVSGSSFHDSSTPLQTSPDLSQEAPTPPDNKDEFPAIGEKDDPRDKGRFTIYEVCLALYYGNLDDHRMKRLKEGFLQFFNQT</sequence>
<evidence type="ECO:0000313" key="3">
    <source>
        <dbReference type="Proteomes" id="UP001590951"/>
    </source>
</evidence>
<feature type="compositionally biased region" description="Basic and acidic residues" evidence="1">
    <location>
        <begin position="141"/>
        <end position="151"/>
    </location>
</feature>
<feature type="compositionally biased region" description="Polar residues" evidence="1">
    <location>
        <begin position="156"/>
        <end position="177"/>
    </location>
</feature>
<keyword evidence="3" id="KW-1185">Reference proteome</keyword>
<dbReference type="Proteomes" id="UP001590951">
    <property type="component" value="Unassembled WGS sequence"/>
</dbReference>
<organism evidence="2 3">
    <name type="scientific">Lepraria finkii</name>
    <dbReference type="NCBI Taxonomy" id="1340010"/>
    <lineage>
        <taxon>Eukaryota</taxon>
        <taxon>Fungi</taxon>
        <taxon>Dikarya</taxon>
        <taxon>Ascomycota</taxon>
        <taxon>Pezizomycotina</taxon>
        <taxon>Lecanoromycetes</taxon>
        <taxon>OSLEUM clade</taxon>
        <taxon>Lecanoromycetidae</taxon>
        <taxon>Lecanorales</taxon>
        <taxon>Lecanorineae</taxon>
        <taxon>Stereocaulaceae</taxon>
        <taxon>Lepraria</taxon>
    </lineage>
</organism>
<feature type="compositionally biased region" description="Basic and acidic residues" evidence="1">
    <location>
        <begin position="1"/>
        <end position="11"/>
    </location>
</feature>
<reference evidence="2 3" key="1">
    <citation type="submission" date="2024-09" db="EMBL/GenBank/DDBJ databases">
        <title>Rethinking Asexuality: The Enigmatic Case of Functional Sexual Genes in Lepraria (Stereocaulaceae).</title>
        <authorList>
            <person name="Doellman M."/>
            <person name="Sun Y."/>
            <person name="Barcenas-Pena A."/>
            <person name="Lumbsch H.T."/>
            <person name="Grewe F."/>
        </authorList>
    </citation>
    <scope>NUCLEOTIDE SEQUENCE [LARGE SCALE GENOMIC DNA]</scope>
    <source>
        <strain evidence="2 3">Grewe 0041</strain>
    </source>
</reference>